<name>A0A1C7MEN5_GRIFR</name>
<sequence length="248" mass="26744">MAQHHDAHGSRPVDVILSIMGLFGVTLDASAFRSTDQRGAAIALAQAILRKGGRASWLGAVFHLPPDKRLSAFPAFPQPSASGAGRVPVTMEYPGWWLDGVPGGSMDDAGYFTFTSKAAPLVPAGASPSAAPHDGGRVVNARRSGRGATVAAIDGSMWEIQDSRVAGNGGRKHGGAFIVFLGRLEQDFRGARARMLDTLRAILVQAHAPERFHRISYFVLYDKWQPVIDTWEERRFSVGGGLMNRRII</sequence>
<reference evidence="1 2" key="1">
    <citation type="submission" date="2016-03" db="EMBL/GenBank/DDBJ databases">
        <title>Whole genome sequencing of Grifola frondosa 9006-11.</title>
        <authorList>
            <person name="Min B."/>
            <person name="Park H."/>
            <person name="Kim J.-G."/>
            <person name="Cho H."/>
            <person name="Oh Y.-L."/>
            <person name="Kong W.-S."/>
            <person name="Choi I.-G."/>
        </authorList>
    </citation>
    <scope>NUCLEOTIDE SEQUENCE [LARGE SCALE GENOMIC DNA]</scope>
    <source>
        <strain evidence="1 2">9006-11</strain>
    </source>
</reference>
<protein>
    <submittedName>
        <fullName evidence="1">Uncharacterized protein</fullName>
    </submittedName>
</protein>
<proteinExistence type="predicted"/>
<dbReference type="AlphaFoldDB" id="A0A1C7MEN5"/>
<comment type="caution">
    <text evidence="1">The sequence shown here is derived from an EMBL/GenBank/DDBJ whole genome shotgun (WGS) entry which is preliminary data.</text>
</comment>
<organism evidence="1 2">
    <name type="scientific">Grifola frondosa</name>
    <name type="common">Maitake</name>
    <name type="synonym">Polyporus frondosus</name>
    <dbReference type="NCBI Taxonomy" id="5627"/>
    <lineage>
        <taxon>Eukaryota</taxon>
        <taxon>Fungi</taxon>
        <taxon>Dikarya</taxon>
        <taxon>Basidiomycota</taxon>
        <taxon>Agaricomycotina</taxon>
        <taxon>Agaricomycetes</taxon>
        <taxon>Polyporales</taxon>
        <taxon>Grifolaceae</taxon>
        <taxon>Grifola</taxon>
    </lineage>
</organism>
<dbReference type="Proteomes" id="UP000092993">
    <property type="component" value="Unassembled WGS sequence"/>
</dbReference>
<evidence type="ECO:0000313" key="2">
    <source>
        <dbReference type="Proteomes" id="UP000092993"/>
    </source>
</evidence>
<evidence type="ECO:0000313" key="1">
    <source>
        <dbReference type="EMBL" id="OBZ73454.1"/>
    </source>
</evidence>
<keyword evidence="2" id="KW-1185">Reference proteome</keyword>
<dbReference type="EMBL" id="LUGG01000007">
    <property type="protein sequence ID" value="OBZ73454.1"/>
    <property type="molecule type" value="Genomic_DNA"/>
</dbReference>
<gene>
    <name evidence="1" type="ORF">A0H81_06668</name>
</gene>
<dbReference type="STRING" id="5627.A0A1C7MEN5"/>
<dbReference type="OrthoDB" id="5303367at2759"/>
<accession>A0A1C7MEN5</accession>